<reference evidence="1" key="1">
    <citation type="submission" date="2022-03" db="EMBL/GenBank/DDBJ databases">
        <authorList>
            <person name="Tunstrom K."/>
        </authorList>
    </citation>
    <scope>NUCLEOTIDE SEQUENCE</scope>
</reference>
<name>A0AAU9TQE5_EUPED</name>
<proteinExistence type="predicted"/>
<dbReference type="Proteomes" id="UP001153954">
    <property type="component" value="Unassembled WGS sequence"/>
</dbReference>
<dbReference type="AlphaFoldDB" id="A0AAU9TQE5"/>
<protein>
    <submittedName>
        <fullName evidence="1">Uncharacterized protein</fullName>
    </submittedName>
</protein>
<comment type="caution">
    <text evidence="1">The sequence shown here is derived from an EMBL/GenBank/DDBJ whole genome shotgun (WGS) entry which is preliminary data.</text>
</comment>
<accession>A0AAU9TQE5</accession>
<evidence type="ECO:0000313" key="1">
    <source>
        <dbReference type="EMBL" id="CAH2088943.1"/>
    </source>
</evidence>
<dbReference type="EMBL" id="CAKOGL010000007">
    <property type="protein sequence ID" value="CAH2088943.1"/>
    <property type="molecule type" value="Genomic_DNA"/>
</dbReference>
<organism evidence="1 2">
    <name type="scientific">Euphydryas editha</name>
    <name type="common">Edith's checkerspot</name>
    <dbReference type="NCBI Taxonomy" id="104508"/>
    <lineage>
        <taxon>Eukaryota</taxon>
        <taxon>Metazoa</taxon>
        <taxon>Ecdysozoa</taxon>
        <taxon>Arthropoda</taxon>
        <taxon>Hexapoda</taxon>
        <taxon>Insecta</taxon>
        <taxon>Pterygota</taxon>
        <taxon>Neoptera</taxon>
        <taxon>Endopterygota</taxon>
        <taxon>Lepidoptera</taxon>
        <taxon>Glossata</taxon>
        <taxon>Ditrysia</taxon>
        <taxon>Papilionoidea</taxon>
        <taxon>Nymphalidae</taxon>
        <taxon>Nymphalinae</taxon>
        <taxon>Euphydryas</taxon>
    </lineage>
</organism>
<gene>
    <name evidence="1" type="ORF">EEDITHA_LOCUS5051</name>
</gene>
<sequence>MASSKIVKCYNCNIVICEVLAFIQNKVDVMDEESIVRICISSFSATDIEHAKCLLFESIKTTKRKITRKRNGRTNRDIYDLIAVFKETDPEETPIFVAREQIVILWIAGLRAYRTLQELNISCENEMIGDRSTSPGSGGVISSLSHSQATQRSVPLVQTHSEKEARLVEAPASTAVSNNDSQALTQDRLTTSGGTAVSNKNDRAFTYDGLTTAAVNTKVSHQGDLFSNPAGTVTLARIVGVDGHWKKKEKRSEEWELVQRKRHRNRFSTVEGKAATSPSEKFKAADIKISLFINNVLKETTESDITNYIFNRTQVKVVPIKINVKSPREYNAYKIDIPKTMMALFFKDNFWPEGITFRKFIDFKKKIDDGHSNQ</sequence>
<evidence type="ECO:0000313" key="2">
    <source>
        <dbReference type="Proteomes" id="UP001153954"/>
    </source>
</evidence>
<keyword evidence="2" id="KW-1185">Reference proteome</keyword>